<dbReference type="Proteomes" id="UP000007015">
    <property type="component" value="Chromosome 2"/>
</dbReference>
<dbReference type="STRING" id="39946.B8AHD0"/>
<feature type="compositionally biased region" description="Polar residues" evidence="1">
    <location>
        <begin position="1"/>
        <end position="11"/>
    </location>
</feature>
<dbReference type="Gene3D" id="1.10.8.10">
    <property type="entry name" value="DNA helicase RuvA subunit, C-terminal domain"/>
    <property type="match status" value="1"/>
</dbReference>
<evidence type="ECO:0000259" key="2">
    <source>
        <dbReference type="PROSITE" id="PS51140"/>
    </source>
</evidence>
<dbReference type="SUPFAM" id="SSF81296">
    <property type="entry name" value="E set domains"/>
    <property type="match status" value="1"/>
</dbReference>
<evidence type="ECO:0000313" key="3">
    <source>
        <dbReference type="EMBL" id="EEC72436.1"/>
    </source>
</evidence>
<sequence>MERSSRLNPNATPFVPPPRPSFEESLSKRKASEKQVGDTEKDENADKSAEYELPDSLSLDDYAESLGKLNISAESSSKGEATNSAFDPSQYEQNGVDNHLAVVESLSKMFPDVSADFIVEALKAHEFDTELTIDMLADLCEGDDYGHPAEVEIAMECLTTSFTRNPGREYNLICPSEALSEKQRIQRRVLCYFPASTNSRRCRKFTTMAYPVSPIAGRRSNWRSFAASLNLEDGPASSDSTSSPSEQTSDGGEVYGDPSENLNSRKLKSDELKSLLADSERSKLLKKLSEANQYNRFLKRQLQMKDNDVVKFKSELAVMELELQALVALAEEIANFDVPSGSRKINGKYIQSHLLTRLEAVHDKVMEQIKDVDSLKHQEISVFWVGIAENVQIMGSFDGWSQGEAMSMEYSGYQARFSATLNLRPGRYEIKFLVDGEWRLSLEYPIDGEGSMQNNILVVN</sequence>
<dbReference type="SUPFAM" id="SSF46934">
    <property type="entry name" value="UBA-like"/>
    <property type="match status" value="1"/>
</dbReference>
<feature type="region of interest" description="Disordered" evidence="1">
    <location>
        <begin position="1"/>
        <end position="56"/>
    </location>
</feature>
<dbReference type="InterPro" id="IPR041806">
    <property type="entry name" value="CID5/6/7_CUE"/>
</dbReference>
<dbReference type="InterPro" id="IPR013783">
    <property type="entry name" value="Ig-like_fold"/>
</dbReference>
<dbReference type="HOGENOM" id="CLU_565484_0_0_1"/>
<dbReference type="InterPro" id="IPR014756">
    <property type="entry name" value="Ig_E-set"/>
</dbReference>
<dbReference type="Pfam" id="PF02845">
    <property type="entry name" value="CUE"/>
    <property type="match status" value="1"/>
</dbReference>
<accession>B8AHD0</accession>
<feature type="compositionally biased region" description="Low complexity" evidence="1">
    <location>
        <begin position="232"/>
        <end position="251"/>
    </location>
</feature>
<feature type="region of interest" description="Disordered" evidence="1">
    <location>
        <begin position="232"/>
        <end position="264"/>
    </location>
</feature>
<dbReference type="InterPro" id="IPR009060">
    <property type="entry name" value="UBA-like_sf"/>
</dbReference>
<dbReference type="CDD" id="cd02859">
    <property type="entry name" value="E_set_AMPKbeta_like_N"/>
    <property type="match status" value="1"/>
</dbReference>
<proteinExistence type="predicted"/>
<dbReference type="Gramene" id="BGIOSGA007482-TA">
    <property type="protein sequence ID" value="BGIOSGA007482-PA"/>
    <property type="gene ID" value="BGIOSGA007482"/>
</dbReference>
<dbReference type="PANTHER" id="PTHR47342:SF1">
    <property type="entry name" value="PROTEIN PTST, CHLOROPLASTIC"/>
    <property type="match status" value="1"/>
</dbReference>
<evidence type="ECO:0000313" key="4">
    <source>
        <dbReference type="Proteomes" id="UP000007015"/>
    </source>
</evidence>
<evidence type="ECO:0000256" key="1">
    <source>
        <dbReference type="SAM" id="MobiDB-lite"/>
    </source>
</evidence>
<gene>
    <name evidence="3" type="ORF">OsI_05763</name>
</gene>
<dbReference type="GO" id="GO:0009507">
    <property type="term" value="C:chloroplast"/>
    <property type="evidence" value="ECO:0007669"/>
    <property type="project" value="UniProtKB-ARBA"/>
</dbReference>
<dbReference type="CDD" id="cd14371">
    <property type="entry name" value="CUE_CID7_like"/>
    <property type="match status" value="1"/>
</dbReference>
<dbReference type="GO" id="GO:0043130">
    <property type="term" value="F:ubiquitin binding"/>
    <property type="evidence" value="ECO:0007669"/>
    <property type="project" value="InterPro"/>
</dbReference>
<dbReference type="EMBL" id="CM000127">
    <property type="protein sequence ID" value="EEC72436.1"/>
    <property type="molecule type" value="Genomic_DNA"/>
</dbReference>
<dbReference type="AlphaFoldDB" id="B8AHD0"/>
<name>B8AHD0_ORYSI</name>
<dbReference type="Gene3D" id="2.60.40.10">
    <property type="entry name" value="Immunoglobulins"/>
    <property type="match status" value="1"/>
</dbReference>
<feature type="compositionally biased region" description="Basic and acidic residues" evidence="1">
    <location>
        <begin position="21"/>
        <end position="50"/>
    </location>
</feature>
<feature type="domain" description="CUE" evidence="2">
    <location>
        <begin position="98"/>
        <end position="141"/>
    </location>
</feature>
<dbReference type="InterPro" id="IPR003892">
    <property type="entry name" value="CUE"/>
</dbReference>
<protein>
    <recommendedName>
        <fullName evidence="2">CUE domain-containing protein</fullName>
    </recommendedName>
</protein>
<organism evidence="3 4">
    <name type="scientific">Oryza sativa subsp. indica</name>
    <name type="common">Rice</name>
    <dbReference type="NCBI Taxonomy" id="39946"/>
    <lineage>
        <taxon>Eukaryota</taxon>
        <taxon>Viridiplantae</taxon>
        <taxon>Streptophyta</taxon>
        <taxon>Embryophyta</taxon>
        <taxon>Tracheophyta</taxon>
        <taxon>Spermatophyta</taxon>
        <taxon>Magnoliopsida</taxon>
        <taxon>Liliopsida</taxon>
        <taxon>Poales</taxon>
        <taxon>Poaceae</taxon>
        <taxon>BOP clade</taxon>
        <taxon>Oryzoideae</taxon>
        <taxon>Oryzeae</taxon>
        <taxon>Oryzinae</taxon>
        <taxon>Oryza</taxon>
        <taxon>Oryza sativa</taxon>
    </lineage>
</organism>
<dbReference type="PANTHER" id="PTHR47342">
    <property type="entry name" value="PROTEIN PTST, CHLOROPLASTIC"/>
    <property type="match status" value="1"/>
</dbReference>
<dbReference type="InterPro" id="IPR032640">
    <property type="entry name" value="AMPK1_CBM"/>
</dbReference>
<dbReference type="PROSITE" id="PS51140">
    <property type="entry name" value="CUE"/>
    <property type="match status" value="1"/>
</dbReference>
<keyword evidence="4" id="KW-1185">Reference proteome</keyword>
<dbReference type="Pfam" id="PF16561">
    <property type="entry name" value="AMPK1_CBM"/>
    <property type="match status" value="1"/>
</dbReference>
<reference evidence="3 4" key="1">
    <citation type="journal article" date="2005" name="PLoS Biol.">
        <title>The genomes of Oryza sativa: a history of duplications.</title>
        <authorList>
            <person name="Yu J."/>
            <person name="Wang J."/>
            <person name="Lin W."/>
            <person name="Li S."/>
            <person name="Li H."/>
            <person name="Zhou J."/>
            <person name="Ni P."/>
            <person name="Dong W."/>
            <person name="Hu S."/>
            <person name="Zeng C."/>
            <person name="Zhang J."/>
            <person name="Zhang Y."/>
            <person name="Li R."/>
            <person name="Xu Z."/>
            <person name="Li S."/>
            <person name="Li X."/>
            <person name="Zheng H."/>
            <person name="Cong L."/>
            <person name="Lin L."/>
            <person name="Yin J."/>
            <person name="Geng J."/>
            <person name="Li G."/>
            <person name="Shi J."/>
            <person name="Liu J."/>
            <person name="Lv H."/>
            <person name="Li J."/>
            <person name="Wang J."/>
            <person name="Deng Y."/>
            <person name="Ran L."/>
            <person name="Shi X."/>
            <person name="Wang X."/>
            <person name="Wu Q."/>
            <person name="Li C."/>
            <person name="Ren X."/>
            <person name="Wang J."/>
            <person name="Wang X."/>
            <person name="Li D."/>
            <person name="Liu D."/>
            <person name="Zhang X."/>
            <person name="Ji Z."/>
            <person name="Zhao W."/>
            <person name="Sun Y."/>
            <person name="Zhang Z."/>
            <person name="Bao J."/>
            <person name="Han Y."/>
            <person name="Dong L."/>
            <person name="Ji J."/>
            <person name="Chen P."/>
            <person name="Wu S."/>
            <person name="Liu J."/>
            <person name="Xiao Y."/>
            <person name="Bu D."/>
            <person name="Tan J."/>
            <person name="Yang L."/>
            <person name="Ye C."/>
            <person name="Zhang J."/>
            <person name="Xu J."/>
            <person name="Zhou Y."/>
            <person name="Yu Y."/>
            <person name="Zhang B."/>
            <person name="Zhuang S."/>
            <person name="Wei H."/>
            <person name="Liu B."/>
            <person name="Lei M."/>
            <person name="Yu H."/>
            <person name="Li Y."/>
            <person name="Xu H."/>
            <person name="Wei S."/>
            <person name="He X."/>
            <person name="Fang L."/>
            <person name="Zhang Z."/>
            <person name="Zhang Y."/>
            <person name="Huang X."/>
            <person name="Su Z."/>
            <person name="Tong W."/>
            <person name="Li J."/>
            <person name="Tong Z."/>
            <person name="Li S."/>
            <person name="Ye J."/>
            <person name="Wang L."/>
            <person name="Fang L."/>
            <person name="Lei T."/>
            <person name="Chen C."/>
            <person name="Chen H."/>
            <person name="Xu Z."/>
            <person name="Li H."/>
            <person name="Huang H."/>
            <person name="Zhang F."/>
            <person name="Xu H."/>
            <person name="Li N."/>
            <person name="Zhao C."/>
            <person name="Li S."/>
            <person name="Dong L."/>
            <person name="Huang Y."/>
            <person name="Li L."/>
            <person name="Xi Y."/>
            <person name="Qi Q."/>
            <person name="Li W."/>
            <person name="Zhang B."/>
            <person name="Hu W."/>
            <person name="Zhang Y."/>
            <person name="Tian X."/>
            <person name="Jiao Y."/>
            <person name="Liang X."/>
            <person name="Jin J."/>
            <person name="Gao L."/>
            <person name="Zheng W."/>
            <person name="Hao B."/>
            <person name="Liu S."/>
            <person name="Wang W."/>
            <person name="Yuan L."/>
            <person name="Cao M."/>
            <person name="McDermott J."/>
            <person name="Samudrala R."/>
            <person name="Wang J."/>
            <person name="Wong G.K."/>
            <person name="Yang H."/>
        </authorList>
    </citation>
    <scope>NUCLEOTIDE SEQUENCE [LARGE SCALE GENOMIC DNA]</scope>
    <source>
        <strain evidence="4">cv. 93-11</strain>
    </source>
</reference>
<dbReference type="OMA" id="YNLICPS"/>